<comment type="caution">
    <text evidence="3">The sequence shown here is derived from an EMBL/GenBank/DDBJ whole genome shotgun (WGS) entry which is preliminary data.</text>
</comment>
<protein>
    <submittedName>
        <fullName evidence="3">Uncharacterized protein</fullName>
    </submittedName>
</protein>
<sequence>MGSTLSMFWMVFAWSLMTSKSSPRPSSVYRPTVEALSVDDAKATIARDEAGNRVVQWFETEAINQQIKGNHPENRTLLQLISDILIGAIRLQKLESWIRTNTRPPKDVTDKRAIFIIKEWKGNLYAKMFHSLVWWHPDGAQDDAMDYFSNSYEYMLHDTLSVVPHIQAKTSISSIMKNPDLVCLDPRSFDRCLASLERHMFLTRDFSVRMQFDLAGIKMVHPFHPDPHPFLDFLGEVLSDPLHPWRFYAIQGAKRSLSNYYYFLCTRAEEILATRGRAQDAEWIFPAYDKLFGRDSDTFWGEDPLSPEARRQWSNNWRAKHYPGVSKPQVEGKGPLWGRDRRDSPHYRNAFDRSLSQGPDSGPPFSEASTKKLISTSDFLKTNLLAQFIRGPKEAVSPGPDLDHYRNGVISSDLRA</sequence>
<reference evidence="3 4" key="1">
    <citation type="submission" date="2023-01" db="EMBL/GenBank/DDBJ databases">
        <title>Analysis of 21 Apiospora genomes using comparative genomics revels a genus with tremendous synthesis potential of carbohydrate active enzymes and secondary metabolites.</title>
        <authorList>
            <person name="Sorensen T."/>
        </authorList>
    </citation>
    <scope>NUCLEOTIDE SEQUENCE [LARGE SCALE GENOMIC DNA]</scope>
    <source>
        <strain evidence="3 4">CBS 114990</strain>
    </source>
</reference>
<evidence type="ECO:0000313" key="3">
    <source>
        <dbReference type="EMBL" id="KAK8065882.1"/>
    </source>
</evidence>
<dbReference type="EMBL" id="JAQQWN010000009">
    <property type="protein sequence ID" value="KAK8065882.1"/>
    <property type="molecule type" value="Genomic_DNA"/>
</dbReference>
<gene>
    <name evidence="3" type="ORF">PG997_012629</name>
</gene>
<accession>A0ABR1V3W3</accession>
<feature type="chain" id="PRO_5045043988" evidence="2">
    <location>
        <begin position="22"/>
        <end position="416"/>
    </location>
</feature>
<feature type="region of interest" description="Disordered" evidence="1">
    <location>
        <begin position="393"/>
        <end position="416"/>
    </location>
</feature>
<name>A0ABR1V3W3_9PEZI</name>
<keyword evidence="4" id="KW-1185">Reference proteome</keyword>
<keyword evidence="2" id="KW-0732">Signal</keyword>
<evidence type="ECO:0000256" key="1">
    <source>
        <dbReference type="SAM" id="MobiDB-lite"/>
    </source>
</evidence>
<dbReference type="GeneID" id="92050003"/>
<feature type="signal peptide" evidence="2">
    <location>
        <begin position="1"/>
        <end position="21"/>
    </location>
</feature>
<feature type="compositionally biased region" description="Basic and acidic residues" evidence="1">
    <location>
        <begin position="338"/>
        <end position="351"/>
    </location>
</feature>
<evidence type="ECO:0000313" key="4">
    <source>
        <dbReference type="Proteomes" id="UP001433268"/>
    </source>
</evidence>
<evidence type="ECO:0000256" key="2">
    <source>
        <dbReference type="SAM" id="SignalP"/>
    </source>
</evidence>
<dbReference type="RefSeq" id="XP_066662635.1">
    <property type="nucleotide sequence ID" value="XM_066816943.1"/>
</dbReference>
<feature type="region of interest" description="Disordered" evidence="1">
    <location>
        <begin position="320"/>
        <end position="369"/>
    </location>
</feature>
<organism evidence="3 4">
    <name type="scientific">Apiospora hydei</name>
    <dbReference type="NCBI Taxonomy" id="1337664"/>
    <lineage>
        <taxon>Eukaryota</taxon>
        <taxon>Fungi</taxon>
        <taxon>Dikarya</taxon>
        <taxon>Ascomycota</taxon>
        <taxon>Pezizomycotina</taxon>
        <taxon>Sordariomycetes</taxon>
        <taxon>Xylariomycetidae</taxon>
        <taxon>Amphisphaeriales</taxon>
        <taxon>Apiosporaceae</taxon>
        <taxon>Apiospora</taxon>
    </lineage>
</organism>
<dbReference type="Proteomes" id="UP001433268">
    <property type="component" value="Unassembled WGS sequence"/>
</dbReference>
<proteinExistence type="predicted"/>